<organism evidence="1 2">
    <name type="scientific">Daphnia magna</name>
    <dbReference type="NCBI Taxonomy" id="35525"/>
    <lineage>
        <taxon>Eukaryota</taxon>
        <taxon>Metazoa</taxon>
        <taxon>Ecdysozoa</taxon>
        <taxon>Arthropoda</taxon>
        <taxon>Crustacea</taxon>
        <taxon>Branchiopoda</taxon>
        <taxon>Diplostraca</taxon>
        <taxon>Cladocera</taxon>
        <taxon>Anomopoda</taxon>
        <taxon>Daphniidae</taxon>
        <taxon>Daphnia</taxon>
    </lineage>
</organism>
<keyword evidence="2" id="KW-1185">Reference proteome</keyword>
<dbReference type="EMBL" id="JAOYFB010000002">
    <property type="protein sequence ID" value="KAK4007110.1"/>
    <property type="molecule type" value="Genomic_DNA"/>
</dbReference>
<gene>
    <name evidence="1" type="ORF">OUZ56_012271</name>
</gene>
<evidence type="ECO:0000313" key="2">
    <source>
        <dbReference type="Proteomes" id="UP001234178"/>
    </source>
</evidence>
<protein>
    <submittedName>
        <fullName evidence="1">Uncharacterized protein</fullName>
    </submittedName>
</protein>
<reference evidence="1 2" key="1">
    <citation type="journal article" date="2023" name="Nucleic Acids Res.">
        <title>The hologenome of Daphnia magna reveals possible DNA methylation and microbiome-mediated evolution of the host genome.</title>
        <authorList>
            <person name="Chaturvedi A."/>
            <person name="Li X."/>
            <person name="Dhandapani V."/>
            <person name="Marshall H."/>
            <person name="Kissane S."/>
            <person name="Cuenca-Cambronero M."/>
            <person name="Asole G."/>
            <person name="Calvet F."/>
            <person name="Ruiz-Romero M."/>
            <person name="Marangio P."/>
            <person name="Guigo R."/>
            <person name="Rago D."/>
            <person name="Mirbahai L."/>
            <person name="Eastwood N."/>
            <person name="Colbourne J.K."/>
            <person name="Zhou J."/>
            <person name="Mallon E."/>
            <person name="Orsini L."/>
        </authorList>
    </citation>
    <scope>NUCLEOTIDE SEQUENCE [LARGE SCALE GENOMIC DNA]</scope>
    <source>
        <strain evidence="1">LRV0_1</strain>
    </source>
</reference>
<dbReference type="Proteomes" id="UP001234178">
    <property type="component" value="Unassembled WGS sequence"/>
</dbReference>
<accession>A0ABQ9Z2I0</accession>
<evidence type="ECO:0000313" key="1">
    <source>
        <dbReference type="EMBL" id="KAK4007110.1"/>
    </source>
</evidence>
<name>A0ABQ9Z2I0_9CRUS</name>
<proteinExistence type="predicted"/>
<comment type="caution">
    <text evidence="1">The sequence shown here is derived from an EMBL/GenBank/DDBJ whole genome shotgun (WGS) entry which is preliminary data.</text>
</comment>
<sequence>MDWPCQVNGGQSGLRLNPSSDYGPGFQKTHIYTSTILLGGSLIRPRQIFSNAILIGKHSLPIINSENFSRDSQVNVFVNDSVRMLSNLGSAPRISLGSDITPKKMSRISLRNVIF</sequence>